<feature type="signal peptide" evidence="1">
    <location>
        <begin position="1"/>
        <end position="21"/>
    </location>
</feature>
<gene>
    <name evidence="2" type="ORF">GCM10010909_31900</name>
</gene>
<comment type="caution">
    <text evidence="2">The sequence shown here is derived from an EMBL/GenBank/DDBJ whole genome shotgun (WGS) entry which is preliminary data.</text>
</comment>
<dbReference type="Pfam" id="PF06764">
    <property type="entry name" value="DUF1223"/>
    <property type="match status" value="1"/>
</dbReference>
<dbReference type="RefSeq" id="WP_284259354.1">
    <property type="nucleotide sequence ID" value="NZ_BSOS01000090.1"/>
</dbReference>
<proteinExistence type="predicted"/>
<sequence length="224" mass="22729">MRPARAALLLASLALAPAAQARPVVVELFTSQACASCPPADALLATYAKNPGVLPLSFNVTYWNSPVWSDPDSLKAATARQAWYAGLANSQSVYTPQAIVDGTVQLVGSDATKLAAAIAAAQAAPAGDVPVSVKDGAMVRLVIGMGSGSGNILLLGFDARHITHIGGGENSGAVVTEVNVVRSITSLGPWSGQQMAMSMSRPAGQHMAVLLQANNGAILGAGTN</sequence>
<accession>A0ABQ6A8G4</accession>
<dbReference type="Proteomes" id="UP001156641">
    <property type="component" value="Unassembled WGS sequence"/>
</dbReference>
<dbReference type="EMBL" id="BSOS01000090">
    <property type="protein sequence ID" value="GLR68509.1"/>
    <property type="molecule type" value="Genomic_DNA"/>
</dbReference>
<name>A0ABQ6A8G4_9PROT</name>
<keyword evidence="3" id="KW-1185">Reference proteome</keyword>
<dbReference type="PANTHER" id="PTHR36057">
    <property type="match status" value="1"/>
</dbReference>
<keyword evidence="1" id="KW-0732">Signal</keyword>
<organism evidence="2 3">
    <name type="scientific">Acidocella aquatica</name>
    <dbReference type="NCBI Taxonomy" id="1922313"/>
    <lineage>
        <taxon>Bacteria</taxon>
        <taxon>Pseudomonadati</taxon>
        <taxon>Pseudomonadota</taxon>
        <taxon>Alphaproteobacteria</taxon>
        <taxon>Acetobacterales</taxon>
        <taxon>Acidocellaceae</taxon>
        <taxon>Acidocella</taxon>
    </lineage>
</organism>
<evidence type="ECO:0000256" key="1">
    <source>
        <dbReference type="SAM" id="SignalP"/>
    </source>
</evidence>
<feature type="chain" id="PRO_5046222262" evidence="1">
    <location>
        <begin position="22"/>
        <end position="224"/>
    </location>
</feature>
<dbReference type="InterPro" id="IPR010634">
    <property type="entry name" value="DUF1223"/>
</dbReference>
<dbReference type="SUPFAM" id="SSF52833">
    <property type="entry name" value="Thioredoxin-like"/>
    <property type="match status" value="1"/>
</dbReference>
<dbReference type="InterPro" id="IPR036249">
    <property type="entry name" value="Thioredoxin-like_sf"/>
</dbReference>
<protein>
    <submittedName>
        <fullName evidence="2">Coproporphyrinogen III oxidase</fullName>
    </submittedName>
</protein>
<evidence type="ECO:0000313" key="2">
    <source>
        <dbReference type="EMBL" id="GLR68509.1"/>
    </source>
</evidence>
<dbReference type="PANTHER" id="PTHR36057:SF1">
    <property type="entry name" value="LIPOPROTEIN LIPID ATTACHMENT SITE-LIKE PROTEIN, PUTATIVE (DUF1223)-RELATED"/>
    <property type="match status" value="1"/>
</dbReference>
<evidence type="ECO:0000313" key="3">
    <source>
        <dbReference type="Proteomes" id="UP001156641"/>
    </source>
</evidence>
<reference evidence="3" key="1">
    <citation type="journal article" date="2019" name="Int. J. Syst. Evol. Microbiol.">
        <title>The Global Catalogue of Microorganisms (GCM) 10K type strain sequencing project: providing services to taxonomists for standard genome sequencing and annotation.</title>
        <authorList>
            <consortium name="The Broad Institute Genomics Platform"/>
            <consortium name="The Broad Institute Genome Sequencing Center for Infectious Disease"/>
            <person name="Wu L."/>
            <person name="Ma J."/>
        </authorList>
    </citation>
    <scope>NUCLEOTIDE SEQUENCE [LARGE SCALE GENOMIC DNA]</scope>
    <source>
        <strain evidence="3">NBRC 112502</strain>
    </source>
</reference>